<evidence type="ECO:0000313" key="4">
    <source>
        <dbReference type="Proteomes" id="UP001596114"/>
    </source>
</evidence>
<dbReference type="RefSeq" id="WP_377320900.1">
    <property type="nucleotide sequence ID" value="NZ_JBHSNF010000003.1"/>
</dbReference>
<gene>
    <name evidence="3" type="ORF">ACFPPA_13855</name>
</gene>
<evidence type="ECO:0000256" key="2">
    <source>
        <dbReference type="ARBA" id="ARBA00023239"/>
    </source>
</evidence>
<organism evidence="3 4">
    <name type="scientific">Rhodanobacter ginsengisoli</name>
    <dbReference type="NCBI Taxonomy" id="418646"/>
    <lineage>
        <taxon>Bacteria</taxon>
        <taxon>Pseudomonadati</taxon>
        <taxon>Pseudomonadota</taxon>
        <taxon>Gammaproteobacteria</taxon>
        <taxon>Lysobacterales</taxon>
        <taxon>Rhodanobacteraceae</taxon>
        <taxon>Rhodanobacter</taxon>
    </lineage>
</organism>
<dbReference type="PANTHER" id="PTHR12192">
    <property type="entry name" value="CATION TRANSPORT PROTEIN CHAC-RELATED"/>
    <property type="match status" value="1"/>
</dbReference>
<evidence type="ECO:0000256" key="1">
    <source>
        <dbReference type="ARBA" id="ARBA00012344"/>
    </source>
</evidence>
<comment type="caution">
    <text evidence="3">The sequence shown here is derived from an EMBL/GenBank/DDBJ whole genome shotgun (WGS) entry which is preliminary data.</text>
</comment>
<dbReference type="InterPro" id="IPR036568">
    <property type="entry name" value="GGCT-like_sf"/>
</dbReference>
<evidence type="ECO:0000313" key="3">
    <source>
        <dbReference type="EMBL" id="MFC5526822.1"/>
    </source>
</evidence>
<reference evidence="4" key="1">
    <citation type="journal article" date="2019" name="Int. J. Syst. Evol. Microbiol.">
        <title>The Global Catalogue of Microorganisms (GCM) 10K type strain sequencing project: providing services to taxonomists for standard genome sequencing and annotation.</title>
        <authorList>
            <consortium name="The Broad Institute Genomics Platform"/>
            <consortium name="The Broad Institute Genome Sequencing Center for Infectious Disease"/>
            <person name="Wu L."/>
            <person name="Ma J."/>
        </authorList>
    </citation>
    <scope>NUCLEOTIDE SEQUENCE [LARGE SCALE GENOMIC DNA]</scope>
    <source>
        <strain evidence="4">CGMCC 1.16619</strain>
    </source>
</reference>
<name>A0ABW0QRI2_9GAMM</name>
<dbReference type="Pfam" id="PF04752">
    <property type="entry name" value="ChaC"/>
    <property type="match status" value="1"/>
</dbReference>
<keyword evidence="4" id="KW-1185">Reference proteome</keyword>
<dbReference type="Proteomes" id="UP001596114">
    <property type="component" value="Unassembled WGS sequence"/>
</dbReference>
<dbReference type="CDD" id="cd06661">
    <property type="entry name" value="GGCT_like"/>
    <property type="match status" value="1"/>
</dbReference>
<protein>
    <recommendedName>
        <fullName evidence="1">glutathione-specific gamma-glutamylcyclotransferase</fullName>
        <ecNumber evidence="1">4.3.2.7</ecNumber>
    </recommendedName>
</protein>
<dbReference type="EMBL" id="JBHSNF010000003">
    <property type="protein sequence ID" value="MFC5526822.1"/>
    <property type="molecule type" value="Genomic_DNA"/>
</dbReference>
<sequence>MSVDTVATNRRMNRFADHAQVWLFGYGSLIYKVDFPYIERRPACIRHWVRRFWQGSHDHRGTPDAPGRVVTLIPEQDATCIGMAYLIAPAVFAQLDVREKNGYLRFATELHLGEGLCAEGLVYIATEENAAFLGPASEPEIARHIAASSGPSGPNRDYLLQLAAALRELDAHDPHVFEIEQHLIDLIARERGAGHR</sequence>
<dbReference type="InterPro" id="IPR013024">
    <property type="entry name" value="GGCT-like"/>
</dbReference>
<dbReference type="PANTHER" id="PTHR12192:SF2">
    <property type="entry name" value="GLUTATHIONE-SPECIFIC GAMMA-GLUTAMYLCYCLOTRANSFERASE 2"/>
    <property type="match status" value="1"/>
</dbReference>
<keyword evidence="2" id="KW-0456">Lyase</keyword>
<dbReference type="EC" id="4.3.2.7" evidence="1"/>
<dbReference type="SUPFAM" id="SSF110857">
    <property type="entry name" value="Gamma-glutamyl cyclotransferase-like"/>
    <property type="match status" value="1"/>
</dbReference>
<dbReference type="InterPro" id="IPR006840">
    <property type="entry name" value="ChaC"/>
</dbReference>
<accession>A0ABW0QRI2</accession>
<dbReference type="Gene3D" id="3.10.490.10">
    <property type="entry name" value="Gamma-glutamyl cyclotransferase-like"/>
    <property type="match status" value="1"/>
</dbReference>
<proteinExistence type="predicted"/>